<comment type="similarity">
    <text evidence="2">Belongs to the methyltransferase superfamily. L-isoaspartyl/D-aspartyl protein methyltransferase family.</text>
</comment>
<name>A0A2M8MBF6_9ACTN</name>
<evidence type="ECO:0000256" key="7">
    <source>
        <dbReference type="ARBA" id="ARBA00022679"/>
    </source>
</evidence>
<comment type="subcellular location">
    <subcellularLocation>
        <location evidence="1">Cytoplasm</location>
    </subcellularLocation>
</comment>
<evidence type="ECO:0000256" key="3">
    <source>
        <dbReference type="ARBA" id="ARBA00011890"/>
    </source>
</evidence>
<accession>A0A2M8MBF6</accession>
<dbReference type="GO" id="GO:0004719">
    <property type="term" value="F:protein-L-isoaspartate (D-aspartate) O-methyltransferase activity"/>
    <property type="evidence" value="ECO:0007669"/>
    <property type="project" value="UniProtKB-EC"/>
</dbReference>
<keyword evidence="5" id="KW-0963">Cytoplasm</keyword>
<dbReference type="GO" id="GO:0032259">
    <property type="term" value="P:methylation"/>
    <property type="evidence" value="ECO:0007669"/>
    <property type="project" value="UniProtKB-KW"/>
</dbReference>
<dbReference type="InterPro" id="IPR029063">
    <property type="entry name" value="SAM-dependent_MTases_sf"/>
</dbReference>
<evidence type="ECO:0000256" key="8">
    <source>
        <dbReference type="ARBA" id="ARBA00022691"/>
    </source>
</evidence>
<dbReference type="NCBIfam" id="TIGR04364">
    <property type="entry name" value="methyltran_FxLD"/>
    <property type="match status" value="1"/>
</dbReference>
<evidence type="ECO:0000256" key="1">
    <source>
        <dbReference type="ARBA" id="ARBA00004496"/>
    </source>
</evidence>
<keyword evidence="13" id="KW-1185">Reference proteome</keyword>
<dbReference type="GO" id="GO:0005737">
    <property type="term" value="C:cytoplasm"/>
    <property type="evidence" value="ECO:0007669"/>
    <property type="project" value="UniProtKB-SubCell"/>
</dbReference>
<reference evidence="12 13" key="1">
    <citation type="submission" date="2017-11" db="EMBL/GenBank/DDBJ databases">
        <title>Streptomyces carmine sp. nov., a novel actinomycete isolated from Sophora alopecuroides in Xinjiang, China.</title>
        <authorList>
            <person name="Wang Y."/>
            <person name="Luo X."/>
            <person name="Wan C."/>
            <person name="Zhang L."/>
        </authorList>
    </citation>
    <scope>NUCLEOTIDE SEQUENCE [LARGE SCALE GENOMIC DNA]</scope>
    <source>
        <strain evidence="12 13">TRM SA0054</strain>
    </source>
</reference>
<evidence type="ECO:0000313" key="12">
    <source>
        <dbReference type="EMBL" id="PJF01554.1"/>
    </source>
</evidence>
<evidence type="ECO:0000256" key="5">
    <source>
        <dbReference type="ARBA" id="ARBA00022490"/>
    </source>
</evidence>
<proteinExistence type="inferred from homology"/>
<dbReference type="PANTHER" id="PTHR11579">
    <property type="entry name" value="PROTEIN-L-ISOASPARTATE O-METHYLTRANSFERASE"/>
    <property type="match status" value="1"/>
</dbReference>
<evidence type="ECO:0000256" key="11">
    <source>
        <dbReference type="ARBA" id="ARBA00031350"/>
    </source>
</evidence>
<evidence type="ECO:0000256" key="4">
    <source>
        <dbReference type="ARBA" id="ARBA00013346"/>
    </source>
</evidence>
<dbReference type="Proteomes" id="UP000230407">
    <property type="component" value="Unassembled WGS sequence"/>
</dbReference>
<keyword evidence="8" id="KW-0949">S-adenosyl-L-methionine</keyword>
<evidence type="ECO:0000256" key="9">
    <source>
        <dbReference type="ARBA" id="ARBA00030757"/>
    </source>
</evidence>
<dbReference type="Pfam" id="PF01135">
    <property type="entry name" value="PCMT"/>
    <property type="match status" value="1"/>
</dbReference>
<keyword evidence="6 12" id="KW-0489">Methyltransferase</keyword>
<evidence type="ECO:0000256" key="6">
    <source>
        <dbReference type="ARBA" id="ARBA00022603"/>
    </source>
</evidence>
<evidence type="ECO:0000256" key="2">
    <source>
        <dbReference type="ARBA" id="ARBA00005369"/>
    </source>
</evidence>
<dbReference type="Gene3D" id="3.40.50.150">
    <property type="entry name" value="Vaccinia Virus protein VP39"/>
    <property type="match status" value="1"/>
</dbReference>
<dbReference type="InterPro" id="IPR000682">
    <property type="entry name" value="PCMT"/>
</dbReference>
<dbReference type="EMBL" id="PGGW01000010">
    <property type="protein sequence ID" value="PJF01554.1"/>
    <property type="molecule type" value="Genomic_DNA"/>
</dbReference>
<keyword evidence="7 12" id="KW-0808">Transferase</keyword>
<dbReference type="AlphaFoldDB" id="A0A2M8MBF6"/>
<evidence type="ECO:0000313" key="13">
    <source>
        <dbReference type="Proteomes" id="UP000230407"/>
    </source>
</evidence>
<sequence length="418" mass="45229">MTTLRPMVTHTPDPARIDALREEMIAELRKLGAIRTEAVEKAIRAVGRHLFMPEETPEKAYAAEHALITKRDENGVSLSSVSAARIQAFMLEQADIRPGTRVLEIGSGGYNAALIAELVGPGGEVTTIDIDPDVIDRAKKLLPVAGYGRVHALVADGAEGEPTRAPYDRIVVTVEAADLAPAWADQLAPGGRIVVPLRLRGLTWSVAFQRENDDLVARDFEVCGFVPMRGAGARDEHLVVLHDGEGEEVGLRLDEGQVDAGQMRKALVGPGAEAWSGVTLGLGLPYDDLELWLVSALPEFALLAATRAARDRGVVASWSRRGVATLLDRGACSFAYLTMRPTTPERKVFEFGAVGHGPKAARVAEQLVTQVRAWDRDHRGHKPELRAFPVGTGDRRLPAGTVLESSAFRFTISWPVGR</sequence>
<evidence type="ECO:0000256" key="10">
    <source>
        <dbReference type="ARBA" id="ARBA00031323"/>
    </source>
</evidence>
<dbReference type="InterPro" id="IPR027573">
    <property type="entry name" value="Methyltran_FxLD"/>
</dbReference>
<dbReference type="CDD" id="cd02440">
    <property type="entry name" value="AdoMet_MTases"/>
    <property type="match status" value="1"/>
</dbReference>
<organism evidence="12 13">
    <name type="scientific">Streptomyces carminius</name>
    <dbReference type="NCBI Taxonomy" id="2665496"/>
    <lineage>
        <taxon>Bacteria</taxon>
        <taxon>Bacillati</taxon>
        <taxon>Actinomycetota</taxon>
        <taxon>Actinomycetes</taxon>
        <taxon>Kitasatosporales</taxon>
        <taxon>Streptomycetaceae</taxon>
        <taxon>Streptomyces</taxon>
    </lineage>
</organism>
<dbReference type="EC" id="2.1.1.77" evidence="3"/>
<dbReference type="PANTHER" id="PTHR11579:SF0">
    <property type="entry name" value="PROTEIN-L-ISOASPARTATE(D-ASPARTATE) O-METHYLTRANSFERASE"/>
    <property type="match status" value="1"/>
</dbReference>
<dbReference type="SUPFAM" id="SSF53335">
    <property type="entry name" value="S-adenosyl-L-methionine-dependent methyltransferases"/>
    <property type="match status" value="1"/>
</dbReference>
<protein>
    <recommendedName>
        <fullName evidence="4">Protein-L-isoaspartate O-methyltransferase</fullName>
        <ecNumber evidence="3">2.1.1.77</ecNumber>
    </recommendedName>
    <alternativeName>
        <fullName evidence="11">L-isoaspartyl protein carboxyl methyltransferase</fullName>
    </alternativeName>
    <alternativeName>
        <fullName evidence="9">Protein L-isoaspartyl methyltransferase</fullName>
    </alternativeName>
    <alternativeName>
        <fullName evidence="10">Protein-beta-aspartate methyltransferase</fullName>
    </alternativeName>
</protein>
<gene>
    <name evidence="12" type="primary">fxlM</name>
    <name evidence="12" type="ORF">CUT44_02530</name>
</gene>
<comment type="caution">
    <text evidence="12">The sequence shown here is derived from an EMBL/GenBank/DDBJ whole genome shotgun (WGS) entry which is preliminary data.</text>
</comment>